<dbReference type="PROSITE" id="PS00108">
    <property type="entry name" value="PROTEIN_KINASE_ST"/>
    <property type="match status" value="1"/>
</dbReference>
<evidence type="ECO:0000313" key="9">
    <source>
        <dbReference type="Proteomes" id="UP001338582"/>
    </source>
</evidence>
<feature type="compositionally biased region" description="Basic and acidic residues" evidence="6">
    <location>
        <begin position="906"/>
        <end position="916"/>
    </location>
</feature>
<evidence type="ECO:0000256" key="4">
    <source>
        <dbReference type="ARBA" id="ARBA00022840"/>
    </source>
</evidence>
<feature type="compositionally biased region" description="Basic and acidic residues" evidence="6">
    <location>
        <begin position="16"/>
        <end position="47"/>
    </location>
</feature>
<feature type="compositionally biased region" description="Low complexity" evidence="6">
    <location>
        <begin position="213"/>
        <end position="238"/>
    </location>
</feature>
<keyword evidence="2 5" id="KW-0547">Nucleotide-binding</keyword>
<evidence type="ECO:0000256" key="5">
    <source>
        <dbReference type="PROSITE-ProRule" id="PRU10141"/>
    </source>
</evidence>
<feature type="region of interest" description="Disordered" evidence="6">
    <location>
        <begin position="541"/>
        <end position="573"/>
    </location>
</feature>
<dbReference type="PROSITE" id="PS50011">
    <property type="entry name" value="PROTEIN_KINASE_DOM"/>
    <property type="match status" value="1"/>
</dbReference>
<keyword evidence="3" id="KW-0418">Kinase</keyword>
<sequence>MQPRSASQDMLRSGPFRKEQFLHEDRTRIVSDDVLLRQRRQSEKNEQRANNPPYPLDSILPHLLELEKFDPEPGTGFDSANTLIGSANWDVYNDSETSGNSMNGPMVALSSASTLRIDTTHLSNQHNGVELSASGPYDSRQFRSKSEQHLHDGHRKLDSSLPKVSQYKKHAALDLFSFSETQDLIIHVSPVLDKLFQLPRPMLATTNETLPQSSSHSVISSQRNAPAPLSALPPKSEASSINSNAIGLILSTYDYSTSSLALASPRSGEAKSNPLTETPPLHNIVLEKRSLRTSIGGGKPQDHSRNDSASSNVSTTSTLTAKNSNQQRFVRYAMRTQEDGQVHNFNRWSMDNVLHWLELNGFNESWKETFRRNELSNTRFLELSNYEPNSLIWRQFSNRLDINDNNSQVARFINLLRAELEDNPSNSSAASTLIEYDTPNKAEYRKSSSTLWAQTTPTSATKPRPYSYVDPATIKSKEHSHKFFRKHSRTSSNDSSKETSLLSPTISRTPDVAVPSTSKKSSLFSTLRKYGGEKAAEIVKQVQSNQTSSKNLSNRMSLSSFSHKKTDSGKKLSSFADATPSHVIEDTDSPQSVKSFFSSHFDDYATSVDIEPVKSSYVSSSLIDHKYFPVSIESSDPTTKFILLTKDGRNFVSSQFTLEELNDISVFKRKAYELLELLDFGTITFHLTDFNCDPGEEIPDEVLPVVLKQEFCLKFKVTQDVLSVGASSTLSSTSSGTYSFISGDTSGQNYPATPQYMLQEIKDKTVDYLSVKERKEDSREEQGTTAEPTAPHFKPRSAGPPMKLSMAHIKRAQLKNAGVPGMGTTRQINLNSKPSREFIPEDLPRTEEKEIDFDKRRLVGPGGKAPRLIPNIYSSSLATAAQSPVTATTVNDFKDEPAQTIKQLRGRKDSSSELKDGSGLVARRKAPPPPTRNSSLKLKKKISMSSLNQLPMSNRSNDYSLSTDSLDSFRSSQIHGTKYQQTPRFEPEAKFEFLDAPKFEFGRVSSHSELDENDENDDDDEFFARPIHDQSPKPSDPKDNEKGSVTKSNEVPQEKSKKPGLDEDGDEDDFFMKPMKPKKAMSPQAKMNVRPPVEELYENLEKYFPHSVLDKPIIDASPSSPSALSHMNPIGIKPIKPSSRKESISRTFSNANKSPANTPIEGGDDVFYGVGPGDSKFLRGRMKTIRAVANEARIKRLESKKGSESKLPGRNKVKTAEKTLPSLLRANTKLWGQKTVEVTPDQIEKGIVGRIKNSSSGNLEEFAWVKGELIGRGSYGSVYLALNVTTGEMLAVKQVSLHALALSSEGIDALIKEVQTMKDLDHLNIVQYLGFEQKEQTYSLFLEYVAGGSISSCLKSYGKFDEQLVRFITRQVLLGLKYLHQNGILHRDLKADNLLLELDGTCKISDFGISKKSHDIYSNNAELSMQGTIFWMAPEVIHSMVEEKKQGYSAKVDIWSLGCVVLEMFAGQRPWSNEAVISAIYKIGKTKLAPPIPDDISADAKDFLDKCFTINSEDRPTATQLLQHNFMKPDASFDFCKTRLNGMIKFNSRKSVAMK</sequence>
<keyword evidence="9" id="KW-1185">Reference proteome</keyword>
<feature type="region of interest" description="Disordered" evidence="6">
    <location>
        <begin position="1"/>
        <end position="55"/>
    </location>
</feature>
<evidence type="ECO:0000313" key="8">
    <source>
        <dbReference type="EMBL" id="WPK24492.1"/>
    </source>
</evidence>
<feature type="region of interest" description="Disordered" evidence="6">
    <location>
        <begin position="265"/>
        <end position="318"/>
    </location>
</feature>
<dbReference type="Proteomes" id="UP001338582">
    <property type="component" value="Chromosome 2"/>
</dbReference>
<feature type="region of interest" description="Disordered" evidence="6">
    <location>
        <begin position="888"/>
        <end position="941"/>
    </location>
</feature>
<dbReference type="GO" id="GO:0030447">
    <property type="term" value="P:filamentous growth"/>
    <property type="evidence" value="ECO:0007669"/>
    <property type="project" value="UniProtKB-ARBA"/>
</dbReference>
<reference evidence="8 9" key="1">
    <citation type="submission" date="2023-10" db="EMBL/GenBank/DDBJ databases">
        <title>Draft Genome Sequence of Candida saopaulonensis from a very Premature Infant with Sepsis.</title>
        <authorList>
            <person name="Ning Y."/>
            <person name="Dai R."/>
            <person name="Xiao M."/>
            <person name="Xu Y."/>
            <person name="Yan Q."/>
            <person name="Zhang L."/>
        </authorList>
    </citation>
    <scope>NUCLEOTIDE SEQUENCE [LARGE SCALE GENOMIC DNA]</scope>
    <source>
        <strain evidence="8 9">19XY460</strain>
    </source>
</reference>
<feature type="compositionally biased region" description="Polar residues" evidence="6">
    <location>
        <begin position="307"/>
        <end position="318"/>
    </location>
</feature>
<dbReference type="InterPro" id="IPR017441">
    <property type="entry name" value="Protein_kinase_ATP_BS"/>
</dbReference>
<dbReference type="Pfam" id="PF00069">
    <property type="entry name" value="Pkinase"/>
    <property type="match status" value="1"/>
</dbReference>
<feature type="compositionally biased region" description="Polar residues" evidence="6">
    <location>
        <begin position="541"/>
        <end position="561"/>
    </location>
</feature>
<feature type="compositionally biased region" description="Basic residues" evidence="6">
    <location>
        <begin position="479"/>
        <end position="489"/>
    </location>
</feature>
<feature type="region of interest" description="Disordered" evidence="6">
    <location>
        <begin position="1006"/>
        <end position="1086"/>
    </location>
</feature>
<feature type="compositionally biased region" description="Basic and acidic residues" evidence="6">
    <location>
        <begin position="1052"/>
        <end position="1061"/>
    </location>
</feature>
<evidence type="ECO:0000256" key="1">
    <source>
        <dbReference type="ARBA" id="ARBA00022679"/>
    </source>
</evidence>
<dbReference type="GO" id="GO:0000165">
    <property type="term" value="P:MAPK cascade"/>
    <property type="evidence" value="ECO:0007669"/>
    <property type="project" value="UniProtKB-ARBA"/>
</dbReference>
<feature type="region of interest" description="Disordered" evidence="6">
    <location>
        <begin position="447"/>
        <end position="467"/>
    </location>
</feature>
<dbReference type="InterPro" id="IPR050538">
    <property type="entry name" value="MAP_kinase_kinase_kinase"/>
</dbReference>
<dbReference type="GO" id="GO:0005524">
    <property type="term" value="F:ATP binding"/>
    <property type="evidence" value="ECO:0007669"/>
    <property type="project" value="UniProtKB-UniRule"/>
</dbReference>
<evidence type="ECO:0000256" key="2">
    <source>
        <dbReference type="ARBA" id="ARBA00022741"/>
    </source>
</evidence>
<dbReference type="FunFam" id="1.10.510.10:FF:000182">
    <property type="entry name" value="MAP kinase kinase kinase mkh1"/>
    <property type="match status" value="1"/>
</dbReference>
<keyword evidence="4 5" id="KW-0067">ATP-binding</keyword>
<proteinExistence type="predicted"/>
<dbReference type="KEGG" id="asau:88172831"/>
<dbReference type="EMBL" id="CP138895">
    <property type="protein sequence ID" value="WPK24492.1"/>
    <property type="molecule type" value="Genomic_DNA"/>
</dbReference>
<dbReference type="InterPro" id="IPR011009">
    <property type="entry name" value="Kinase-like_dom_sf"/>
</dbReference>
<accession>A0AAX4H942</accession>
<dbReference type="SUPFAM" id="SSF56112">
    <property type="entry name" value="Protein kinase-like (PK-like)"/>
    <property type="match status" value="1"/>
</dbReference>
<feature type="domain" description="Protein kinase" evidence="7">
    <location>
        <begin position="1264"/>
        <end position="1527"/>
    </location>
</feature>
<protein>
    <recommendedName>
        <fullName evidence="7">Protein kinase domain-containing protein</fullName>
    </recommendedName>
</protein>
<feature type="compositionally biased region" description="Polar residues" evidence="6">
    <location>
        <begin position="490"/>
        <end position="508"/>
    </location>
</feature>
<dbReference type="Gene3D" id="1.10.510.10">
    <property type="entry name" value="Transferase(Phosphotransferase) domain 1"/>
    <property type="match status" value="1"/>
</dbReference>
<feature type="region of interest" description="Disordered" evidence="6">
    <location>
        <begin position="207"/>
        <end position="238"/>
    </location>
</feature>
<feature type="region of interest" description="Disordered" evidence="6">
    <location>
        <begin position="479"/>
        <end position="518"/>
    </location>
</feature>
<gene>
    <name evidence="8" type="ORF">PUMCH_001766</name>
</gene>
<feature type="compositionally biased region" description="Polar residues" evidence="6">
    <location>
        <begin position="1"/>
        <end position="10"/>
    </location>
</feature>
<feature type="region of interest" description="Disordered" evidence="6">
    <location>
        <begin position="772"/>
        <end position="798"/>
    </location>
</feature>
<feature type="binding site" evidence="5">
    <location>
        <position position="1293"/>
    </location>
    <ligand>
        <name>ATP</name>
        <dbReference type="ChEBI" id="CHEBI:30616"/>
    </ligand>
</feature>
<name>A0AAX4H942_9ASCO</name>
<evidence type="ECO:0000259" key="7">
    <source>
        <dbReference type="PROSITE" id="PS50011"/>
    </source>
</evidence>
<dbReference type="RefSeq" id="XP_062876875.1">
    <property type="nucleotide sequence ID" value="XM_063020805.1"/>
</dbReference>
<dbReference type="PANTHER" id="PTHR48016">
    <property type="entry name" value="MAP KINASE KINASE KINASE SSK2-RELATED-RELATED"/>
    <property type="match status" value="1"/>
</dbReference>
<organism evidence="8 9">
    <name type="scientific">Australozyma saopauloensis</name>
    <dbReference type="NCBI Taxonomy" id="291208"/>
    <lineage>
        <taxon>Eukaryota</taxon>
        <taxon>Fungi</taxon>
        <taxon>Dikarya</taxon>
        <taxon>Ascomycota</taxon>
        <taxon>Saccharomycotina</taxon>
        <taxon>Pichiomycetes</taxon>
        <taxon>Metschnikowiaceae</taxon>
        <taxon>Australozyma</taxon>
    </lineage>
</organism>
<evidence type="ECO:0000256" key="6">
    <source>
        <dbReference type="SAM" id="MobiDB-lite"/>
    </source>
</evidence>
<feature type="compositionally biased region" description="Basic and acidic residues" evidence="6">
    <location>
        <begin position="772"/>
        <end position="782"/>
    </location>
</feature>
<dbReference type="InterPro" id="IPR000719">
    <property type="entry name" value="Prot_kinase_dom"/>
</dbReference>
<dbReference type="GO" id="GO:0004672">
    <property type="term" value="F:protein kinase activity"/>
    <property type="evidence" value="ECO:0007669"/>
    <property type="project" value="InterPro"/>
</dbReference>
<dbReference type="InterPro" id="IPR008271">
    <property type="entry name" value="Ser/Thr_kinase_AS"/>
</dbReference>
<dbReference type="SMART" id="SM00220">
    <property type="entry name" value="S_TKc"/>
    <property type="match status" value="1"/>
</dbReference>
<feature type="compositionally biased region" description="Acidic residues" evidence="6">
    <location>
        <begin position="1011"/>
        <end position="1021"/>
    </location>
</feature>
<feature type="compositionally biased region" description="Polar residues" evidence="6">
    <location>
        <begin position="1145"/>
        <end position="1157"/>
    </location>
</feature>
<dbReference type="PANTHER" id="PTHR48016:SF48">
    <property type="entry name" value="SERINE_THREONINE-PROTEIN KINASE BCK1_SLK1_SSP31"/>
    <property type="match status" value="1"/>
</dbReference>
<feature type="compositionally biased region" description="Polar residues" evidence="6">
    <location>
        <begin position="447"/>
        <end position="461"/>
    </location>
</feature>
<keyword evidence="1" id="KW-0808">Transferase</keyword>
<feature type="compositionally biased region" description="Basic and acidic residues" evidence="6">
    <location>
        <begin position="1022"/>
        <end position="1044"/>
    </location>
</feature>
<feature type="region of interest" description="Disordered" evidence="6">
    <location>
        <begin position="1120"/>
        <end position="1159"/>
    </location>
</feature>
<evidence type="ECO:0000256" key="3">
    <source>
        <dbReference type="ARBA" id="ARBA00022777"/>
    </source>
</evidence>
<dbReference type="GeneID" id="88172831"/>
<dbReference type="PROSITE" id="PS00107">
    <property type="entry name" value="PROTEIN_KINASE_ATP"/>
    <property type="match status" value="1"/>
</dbReference>